<keyword evidence="3 7" id="KW-0067">ATP-binding</keyword>
<keyword evidence="8" id="KW-1185">Reference proteome</keyword>
<dbReference type="InterPro" id="IPR027417">
    <property type="entry name" value="P-loop_NTPase"/>
</dbReference>
<evidence type="ECO:0000259" key="6">
    <source>
        <dbReference type="PROSITE" id="PS51192"/>
    </source>
</evidence>
<proteinExistence type="predicted"/>
<dbReference type="PROSITE" id="PS51192">
    <property type="entry name" value="HELICASE_ATP_BIND_1"/>
    <property type="match status" value="1"/>
</dbReference>
<protein>
    <submittedName>
        <fullName evidence="7">DEAD/DEAH box helicase</fullName>
    </submittedName>
</protein>
<dbReference type="EMBL" id="JAZAQF010000092">
    <property type="protein sequence ID" value="MFG3819486.1"/>
    <property type="molecule type" value="Genomic_DNA"/>
</dbReference>
<dbReference type="PANTHER" id="PTHR47964:SF1">
    <property type="entry name" value="ATP-DEPENDENT DNA HELICASE HOMOLOG RECG, CHLOROPLASTIC"/>
    <property type="match status" value="1"/>
</dbReference>
<keyword evidence="5" id="KW-0234">DNA repair</keyword>
<organism evidence="7 8">
    <name type="scientific">Limnothrix redekei LRLZ20PSL1</name>
    <dbReference type="NCBI Taxonomy" id="3112953"/>
    <lineage>
        <taxon>Bacteria</taxon>
        <taxon>Bacillati</taxon>
        <taxon>Cyanobacteriota</taxon>
        <taxon>Cyanophyceae</taxon>
        <taxon>Pseudanabaenales</taxon>
        <taxon>Pseudanabaenaceae</taxon>
        <taxon>Limnothrix</taxon>
    </lineage>
</organism>
<dbReference type="Gene3D" id="3.40.50.300">
    <property type="entry name" value="P-loop containing nucleotide triphosphate hydrolases"/>
    <property type="match status" value="1"/>
</dbReference>
<keyword evidence="3 7" id="KW-0547">Nucleotide-binding</keyword>
<feature type="non-terminal residue" evidence="7">
    <location>
        <position position="1"/>
    </location>
</feature>
<evidence type="ECO:0000313" key="7">
    <source>
        <dbReference type="EMBL" id="MFG3819486.1"/>
    </source>
</evidence>
<keyword evidence="2" id="KW-0378">Hydrolase</keyword>
<dbReference type="InterPro" id="IPR014001">
    <property type="entry name" value="Helicase_ATP-bd"/>
</dbReference>
<name>A0ABW7CEK8_9CYAN</name>
<keyword evidence="3 7" id="KW-0347">Helicase</keyword>
<reference evidence="8" key="1">
    <citation type="journal article" date="2024" name="Algal Res.">
        <title>Biochemical, toxicological and genomic investigation of a high-biomass producing Limnothrix strain isolated from Italian shallow drinking water reservoir.</title>
        <authorList>
            <person name="Simonazzi M."/>
            <person name="Shishido T.K."/>
            <person name="Delbaje E."/>
            <person name="Wahlsten M."/>
            <person name="Fewer D.P."/>
            <person name="Sivonen K."/>
            <person name="Pezzolesi L."/>
            <person name="Pistocchi R."/>
        </authorList>
    </citation>
    <scope>NUCLEOTIDE SEQUENCE [LARGE SCALE GENOMIC DNA]</scope>
    <source>
        <strain evidence="8">LRLZ20PSL1</strain>
    </source>
</reference>
<evidence type="ECO:0000313" key="8">
    <source>
        <dbReference type="Proteomes" id="UP001604335"/>
    </source>
</evidence>
<evidence type="ECO:0000256" key="3">
    <source>
        <dbReference type="ARBA" id="ARBA00022806"/>
    </source>
</evidence>
<accession>A0ABW7CEK8</accession>
<sequence length="200" mass="21723">NNWVNRLWNGLANTWDLAKTPARGAGDRVMVVAARSIGSIQMNRLVQGDVGSGKTIVAFLSMLMALDSDCQACLMAPTEILAEQHFNGLQPLANKMGLPIAKLTGSTKTKERKVILEALANGVLPFIVGTHALLEPTVKFKRLGLSVVDEQHRFGVAQRARLWEKNLNEEGVAVAPNFFIEFFVTRQVAGGAGGRESARQ</sequence>
<dbReference type="SUPFAM" id="SSF52540">
    <property type="entry name" value="P-loop containing nucleoside triphosphate hydrolases"/>
    <property type="match status" value="1"/>
</dbReference>
<evidence type="ECO:0000256" key="1">
    <source>
        <dbReference type="ARBA" id="ARBA00022763"/>
    </source>
</evidence>
<comment type="caution">
    <text evidence="7">The sequence shown here is derived from an EMBL/GenBank/DDBJ whole genome shotgun (WGS) entry which is preliminary data.</text>
</comment>
<dbReference type="GO" id="GO:0004386">
    <property type="term" value="F:helicase activity"/>
    <property type="evidence" value="ECO:0007669"/>
    <property type="project" value="UniProtKB-KW"/>
</dbReference>
<keyword evidence="1" id="KW-0227">DNA damage</keyword>
<evidence type="ECO:0000256" key="5">
    <source>
        <dbReference type="ARBA" id="ARBA00023204"/>
    </source>
</evidence>
<dbReference type="PANTHER" id="PTHR47964">
    <property type="entry name" value="ATP-DEPENDENT DNA HELICASE HOMOLOG RECG, CHLOROPLASTIC"/>
    <property type="match status" value="1"/>
</dbReference>
<dbReference type="Pfam" id="PF00270">
    <property type="entry name" value="DEAD"/>
    <property type="match status" value="1"/>
</dbReference>
<dbReference type="InterPro" id="IPR047112">
    <property type="entry name" value="RecG/Mfd"/>
</dbReference>
<dbReference type="SMART" id="SM00487">
    <property type="entry name" value="DEXDc"/>
    <property type="match status" value="1"/>
</dbReference>
<dbReference type="InterPro" id="IPR011545">
    <property type="entry name" value="DEAD/DEAH_box_helicase_dom"/>
</dbReference>
<evidence type="ECO:0000256" key="4">
    <source>
        <dbReference type="ARBA" id="ARBA00023125"/>
    </source>
</evidence>
<dbReference type="Proteomes" id="UP001604335">
    <property type="component" value="Unassembled WGS sequence"/>
</dbReference>
<evidence type="ECO:0000256" key="2">
    <source>
        <dbReference type="ARBA" id="ARBA00022801"/>
    </source>
</evidence>
<gene>
    <name evidence="7" type="ORF">VPK24_17710</name>
</gene>
<keyword evidence="4" id="KW-0238">DNA-binding</keyword>
<feature type="domain" description="Helicase ATP-binding" evidence="6">
    <location>
        <begin position="35"/>
        <end position="170"/>
    </location>
</feature>